<dbReference type="InParanoid" id="A0A0G4F7E0"/>
<organism evidence="1 2">
    <name type="scientific">Vitrella brassicaformis (strain CCMP3155)</name>
    <dbReference type="NCBI Taxonomy" id="1169540"/>
    <lineage>
        <taxon>Eukaryota</taxon>
        <taxon>Sar</taxon>
        <taxon>Alveolata</taxon>
        <taxon>Colpodellida</taxon>
        <taxon>Vitrellaceae</taxon>
        <taxon>Vitrella</taxon>
    </lineage>
</organism>
<accession>A0A0G4F7E0</accession>
<dbReference type="Proteomes" id="UP000041254">
    <property type="component" value="Unassembled WGS sequence"/>
</dbReference>
<evidence type="ECO:0000313" key="2">
    <source>
        <dbReference type="Proteomes" id="UP000041254"/>
    </source>
</evidence>
<dbReference type="PhylomeDB" id="A0A0G4F7E0"/>
<evidence type="ECO:0000313" key="1">
    <source>
        <dbReference type="EMBL" id="CEM08025.1"/>
    </source>
</evidence>
<dbReference type="VEuPathDB" id="CryptoDB:Vbra_8880"/>
<gene>
    <name evidence="1" type="ORF">Vbra_8880</name>
</gene>
<proteinExistence type="predicted"/>
<sequence>MPEMHPIVSYDPFGDLRWGNGLLSWDEADRQQWRGLLTAVKVVSILEDPDEALGFIELLEMTAPTVETVDLGIDLTERITLQDYDEGYSDDGYSDDDGFFATKAKKRTSPPASPVTFPGLRRAEVRGQWYGVARDRRYRLPALRELTTGHSPAMGSWLHRAGDLQPLHIMLTRGGTWSFEDITRDRRGATGGTITSVTGHVCFKGTADMAEEVRTTFGNKRLQKIHAQLPRYQNAAQNTAYIKTLHEFRSTCVADGAREVYYTHYSTVEKGESVLSRLVVPLSGSAADLWGTQPTLQLMASSTRTIKLLTSFDPSRYACEARRSPSQRLCVCVDGESALSGGAGSVISQLHGLKAFTVLATFGQGPSDEGYVLPMGIHVIRLSIFLIPRAAQYISTELEGLTLTTHFDLRAPRYSSNRLRELSCTLYQTGEEGKLAVARRVRCIVVELSHDGPFPFNDTEGKRGFCDALCAEAAKALAAFPRVESVRVKPSDWAWDLVHEFHAAAEQAKVRCDHEDSVMRLTRAPVHTPT</sequence>
<reference evidence="1 2" key="1">
    <citation type="submission" date="2014-11" db="EMBL/GenBank/DDBJ databases">
        <authorList>
            <person name="Zhu J."/>
            <person name="Qi W."/>
            <person name="Song R."/>
        </authorList>
    </citation>
    <scope>NUCLEOTIDE SEQUENCE [LARGE SCALE GENOMIC DNA]</scope>
</reference>
<dbReference type="EMBL" id="CDMY01000382">
    <property type="protein sequence ID" value="CEM08025.1"/>
    <property type="molecule type" value="Genomic_DNA"/>
</dbReference>
<dbReference type="AlphaFoldDB" id="A0A0G4F7E0"/>
<keyword evidence="2" id="KW-1185">Reference proteome</keyword>
<protein>
    <submittedName>
        <fullName evidence="1">Uncharacterized protein</fullName>
    </submittedName>
</protein>
<name>A0A0G4F7E0_VITBC</name>